<dbReference type="PATRIC" id="fig|797515.3.peg.1527"/>
<evidence type="ECO:0000313" key="1">
    <source>
        <dbReference type="EMBL" id="EHL98328.1"/>
    </source>
</evidence>
<evidence type="ECO:0008006" key="3">
    <source>
        <dbReference type="Google" id="ProtNLM"/>
    </source>
</evidence>
<sequence length="274" mass="31449">MVIEGRFKMNKKIINVPKQIKFLMLLIPSLIIGFIAQSYPSYAKEAYTPIKTKTYKNVPYHWNGQSSHAYLWNANLTKRQHRLAHWPVTTWYVSKSLKMTNGHKTGIFYKVTNSRKTMSGYIWKGYLTKGALTKGTYPAGLIDSKLNQSLINLFPGTIPDKQLQQVAEYYIHAVNTYEPGDTYYEYEGKILGAEKQKKASGFTTYSAVPGAYNQLRQNKVSFLQFEKNWLQKYLKAEHKTFSDFSGWSIGAYAFPKNSIFYGIIMIALLPPTTK</sequence>
<dbReference type="HOGENOM" id="CLU_086955_0_0_9"/>
<organism evidence="1 2">
    <name type="scientific">Lentilactobacillus parafarraginis F0439</name>
    <dbReference type="NCBI Taxonomy" id="797515"/>
    <lineage>
        <taxon>Bacteria</taxon>
        <taxon>Bacillati</taxon>
        <taxon>Bacillota</taxon>
        <taxon>Bacilli</taxon>
        <taxon>Lactobacillales</taxon>
        <taxon>Lactobacillaceae</taxon>
        <taxon>Lentilactobacillus</taxon>
    </lineage>
</organism>
<reference evidence="1 2" key="1">
    <citation type="submission" date="2011-09" db="EMBL/GenBank/DDBJ databases">
        <authorList>
            <person name="Weinstock G."/>
            <person name="Sodergren E."/>
            <person name="Clifton S."/>
            <person name="Fulton L."/>
            <person name="Fulton B."/>
            <person name="Courtney L."/>
            <person name="Fronick C."/>
            <person name="Harrison M."/>
            <person name="Strong C."/>
            <person name="Farmer C."/>
            <person name="Delahaunty K."/>
            <person name="Markovic C."/>
            <person name="Hall O."/>
            <person name="Minx P."/>
            <person name="Tomlinson C."/>
            <person name="Mitreva M."/>
            <person name="Hou S."/>
            <person name="Chen J."/>
            <person name="Wollam A."/>
            <person name="Pepin K.H."/>
            <person name="Johnson M."/>
            <person name="Bhonagiri V."/>
            <person name="Zhang X."/>
            <person name="Suruliraj S."/>
            <person name="Warren W."/>
            <person name="Chinwalla A."/>
            <person name="Mardis E.R."/>
            <person name="Wilson R.K."/>
        </authorList>
    </citation>
    <scope>NUCLEOTIDE SEQUENCE [LARGE SCALE GENOMIC DNA]</scope>
    <source>
        <strain evidence="1 2">F0439</strain>
    </source>
</reference>
<proteinExistence type="predicted"/>
<gene>
    <name evidence="1" type="ORF">HMPREF9103_01650</name>
</gene>
<accession>G9ZPJ6</accession>
<evidence type="ECO:0000313" key="2">
    <source>
        <dbReference type="Proteomes" id="UP000004625"/>
    </source>
</evidence>
<dbReference type="Proteomes" id="UP000004625">
    <property type="component" value="Unassembled WGS sequence"/>
</dbReference>
<comment type="caution">
    <text evidence="1">The sequence shown here is derived from an EMBL/GenBank/DDBJ whole genome shotgun (WGS) entry which is preliminary data.</text>
</comment>
<dbReference type="eggNOG" id="ENOG50309NE">
    <property type="taxonomic scope" value="Bacteria"/>
</dbReference>
<dbReference type="EMBL" id="AGEY01000075">
    <property type="protein sequence ID" value="EHL98328.1"/>
    <property type="molecule type" value="Genomic_DNA"/>
</dbReference>
<keyword evidence="2" id="KW-1185">Reference proteome</keyword>
<dbReference type="AlphaFoldDB" id="G9ZPJ6"/>
<protein>
    <recommendedName>
        <fullName evidence="3">D-alanyl-D-alanine carboxypeptidase</fullName>
    </recommendedName>
</protein>
<name>G9ZPJ6_9LACO</name>